<dbReference type="InParanoid" id="C8V939"/>
<accession>C8V939</accession>
<dbReference type="RefSeq" id="XP_050467745.1">
    <property type="nucleotide sequence ID" value="XM_050611757.1"/>
</dbReference>
<evidence type="ECO:0000313" key="2">
    <source>
        <dbReference type="Proteomes" id="UP000000560"/>
    </source>
</evidence>
<reference evidence="2" key="1">
    <citation type="journal article" date="2005" name="Nature">
        <title>Sequencing of Aspergillus nidulans and comparative analysis with A. fumigatus and A. oryzae.</title>
        <authorList>
            <person name="Galagan J.E."/>
            <person name="Calvo S.E."/>
            <person name="Cuomo C."/>
            <person name="Ma L.J."/>
            <person name="Wortman J.R."/>
            <person name="Batzoglou S."/>
            <person name="Lee S.I."/>
            <person name="Basturkmen M."/>
            <person name="Spevak C.C."/>
            <person name="Clutterbuck J."/>
            <person name="Kapitonov V."/>
            <person name="Jurka J."/>
            <person name="Scazzocchio C."/>
            <person name="Farman M."/>
            <person name="Butler J."/>
            <person name="Purcell S."/>
            <person name="Harris S."/>
            <person name="Braus G.H."/>
            <person name="Draht O."/>
            <person name="Busch S."/>
            <person name="D'Enfert C."/>
            <person name="Bouchier C."/>
            <person name="Goldman G.H."/>
            <person name="Bell-Pedersen D."/>
            <person name="Griffiths-Jones S."/>
            <person name="Doonan J.H."/>
            <person name="Yu J."/>
            <person name="Vienken K."/>
            <person name="Pain A."/>
            <person name="Freitag M."/>
            <person name="Selker E.U."/>
            <person name="Archer D.B."/>
            <person name="Penalva M.A."/>
            <person name="Oakley B.R."/>
            <person name="Momany M."/>
            <person name="Tanaka T."/>
            <person name="Kumagai T."/>
            <person name="Asai K."/>
            <person name="Machida M."/>
            <person name="Nierman W.C."/>
            <person name="Denning D.W."/>
            <person name="Caddick M."/>
            <person name="Hynes M."/>
            <person name="Paoletti M."/>
            <person name="Fischer R."/>
            <person name="Miller B."/>
            <person name="Dyer P."/>
            <person name="Sachs M.S."/>
            <person name="Osmani S.A."/>
            <person name="Birren B.W."/>
        </authorList>
    </citation>
    <scope>NUCLEOTIDE SEQUENCE [LARGE SCALE GENOMIC DNA]</scope>
    <source>
        <strain evidence="2">FGSC A4 / ATCC 38163 / CBS 112.46 / NRRL 194 / M139</strain>
    </source>
</reference>
<sequence>MRLMATAKSDGDWQQDTRRARGGAFLSPASRLSVVVVSGDAGQVWMERWIRGEPYNQHNTTYNGSVKRAAPSMD</sequence>
<dbReference type="AlphaFoldDB" id="C8V939"/>
<proteinExistence type="predicted"/>
<dbReference type="GeneID" id="74897020"/>
<dbReference type="EMBL" id="BN001303">
    <property type="protein sequence ID" value="CBF77707.1"/>
    <property type="molecule type" value="Genomic_DNA"/>
</dbReference>
<dbReference type="Proteomes" id="UP000000560">
    <property type="component" value="Chromosome III"/>
</dbReference>
<protein>
    <submittedName>
        <fullName evidence="1">Uncharacterized protein</fullName>
    </submittedName>
</protein>
<dbReference type="HOGENOM" id="CLU_2687819_0_0_1"/>
<keyword evidence="2" id="KW-1185">Reference proteome</keyword>
<name>C8V939_EMENI</name>
<evidence type="ECO:0000313" key="1">
    <source>
        <dbReference type="EMBL" id="CBF77707.1"/>
    </source>
</evidence>
<gene>
    <name evidence="1" type="ORF">ANIA_11435</name>
</gene>
<organism evidence="1 2">
    <name type="scientific">Emericella nidulans (strain FGSC A4 / ATCC 38163 / CBS 112.46 / NRRL 194 / M139)</name>
    <name type="common">Aspergillus nidulans</name>
    <dbReference type="NCBI Taxonomy" id="227321"/>
    <lineage>
        <taxon>Eukaryota</taxon>
        <taxon>Fungi</taxon>
        <taxon>Dikarya</taxon>
        <taxon>Ascomycota</taxon>
        <taxon>Pezizomycotina</taxon>
        <taxon>Eurotiomycetes</taxon>
        <taxon>Eurotiomycetidae</taxon>
        <taxon>Eurotiales</taxon>
        <taxon>Aspergillaceae</taxon>
        <taxon>Aspergillus</taxon>
        <taxon>Aspergillus subgen. Nidulantes</taxon>
    </lineage>
</organism>
<reference evidence="2" key="2">
    <citation type="journal article" date="2009" name="Fungal Genet. Biol.">
        <title>The 2008 update of the Aspergillus nidulans genome annotation: a community effort.</title>
        <authorList>
            <person name="Wortman J.R."/>
            <person name="Gilsenan J.M."/>
            <person name="Joardar V."/>
            <person name="Deegan J."/>
            <person name="Clutterbuck J."/>
            <person name="Andersen M.R."/>
            <person name="Archer D."/>
            <person name="Bencina M."/>
            <person name="Braus G."/>
            <person name="Coutinho P."/>
            <person name="von Dohren H."/>
            <person name="Doonan J."/>
            <person name="Driessen A.J."/>
            <person name="Durek P."/>
            <person name="Espeso E."/>
            <person name="Fekete E."/>
            <person name="Flipphi M."/>
            <person name="Estrada C.G."/>
            <person name="Geysens S."/>
            <person name="Goldman G."/>
            <person name="de Groot P.W."/>
            <person name="Hansen K."/>
            <person name="Harris S.D."/>
            <person name="Heinekamp T."/>
            <person name="Helmstaedt K."/>
            <person name="Henrissat B."/>
            <person name="Hofmann G."/>
            <person name="Homan T."/>
            <person name="Horio T."/>
            <person name="Horiuchi H."/>
            <person name="James S."/>
            <person name="Jones M."/>
            <person name="Karaffa L."/>
            <person name="Karanyi Z."/>
            <person name="Kato M."/>
            <person name="Keller N."/>
            <person name="Kelly D.E."/>
            <person name="Kiel J.A."/>
            <person name="Kim J.M."/>
            <person name="van der Klei I.J."/>
            <person name="Klis F.M."/>
            <person name="Kovalchuk A."/>
            <person name="Krasevec N."/>
            <person name="Kubicek C.P."/>
            <person name="Liu B."/>
            <person name="Maccabe A."/>
            <person name="Meyer V."/>
            <person name="Mirabito P."/>
            <person name="Miskei M."/>
            <person name="Mos M."/>
            <person name="Mullins J."/>
            <person name="Nelson D.R."/>
            <person name="Nielsen J."/>
            <person name="Oakley B.R."/>
            <person name="Osmani S.A."/>
            <person name="Pakula T."/>
            <person name="Paszewski A."/>
            <person name="Paulsen I."/>
            <person name="Pilsyk S."/>
            <person name="Pocsi I."/>
            <person name="Punt P.J."/>
            <person name="Ram A.F."/>
            <person name="Ren Q."/>
            <person name="Robellet X."/>
            <person name="Robson G."/>
            <person name="Seiboth B."/>
            <person name="van Solingen P."/>
            <person name="Specht T."/>
            <person name="Sun J."/>
            <person name="Taheri-Talesh N."/>
            <person name="Takeshita N."/>
            <person name="Ussery D."/>
            <person name="vanKuyk P.A."/>
            <person name="Visser H."/>
            <person name="van de Vondervoort P.J."/>
            <person name="de Vries R.P."/>
            <person name="Walton J."/>
            <person name="Xiang X."/>
            <person name="Xiong Y."/>
            <person name="Zeng A.P."/>
            <person name="Brandt B.W."/>
            <person name="Cornell M.J."/>
            <person name="van den Hondel C.A."/>
            <person name="Visser J."/>
            <person name="Oliver S.G."/>
            <person name="Turner G."/>
        </authorList>
    </citation>
    <scope>GENOME REANNOTATION</scope>
    <source>
        <strain evidence="2">FGSC A4 / ATCC 38163 / CBS 112.46 / NRRL 194 / M139</strain>
    </source>
</reference>
<dbReference type="VEuPathDB" id="FungiDB:AN11435"/>
<dbReference type="KEGG" id="ani:ANIA_11435"/>